<feature type="transmembrane region" description="Helical" evidence="8">
    <location>
        <begin position="104"/>
        <end position="122"/>
    </location>
</feature>
<evidence type="ECO:0000256" key="4">
    <source>
        <dbReference type="ARBA" id="ARBA00022692"/>
    </source>
</evidence>
<evidence type="ECO:0000256" key="2">
    <source>
        <dbReference type="ARBA" id="ARBA00008432"/>
    </source>
</evidence>
<dbReference type="GO" id="GO:0042128">
    <property type="term" value="P:nitrate assimilation"/>
    <property type="evidence" value="ECO:0007669"/>
    <property type="project" value="UniProtKB-UniRule"/>
</dbReference>
<evidence type="ECO:0000313" key="11">
    <source>
        <dbReference type="Proteomes" id="UP000076761"/>
    </source>
</evidence>
<dbReference type="STRING" id="1314782.A0A165VW78"/>
<accession>A0A165VW78</accession>
<dbReference type="PROSITE" id="PS50850">
    <property type="entry name" value="MFS"/>
    <property type="match status" value="1"/>
</dbReference>
<dbReference type="AlphaFoldDB" id="A0A165VW78"/>
<comment type="subcellular location">
    <subcellularLocation>
        <location evidence="8">Cell membrane</location>
        <topology evidence="8">Multi-pass membrane protein</topology>
    </subcellularLocation>
    <subcellularLocation>
        <location evidence="1">Membrane</location>
        <topology evidence="1">Multi-pass membrane protein</topology>
    </subcellularLocation>
</comment>
<feature type="transmembrane region" description="Helical" evidence="8">
    <location>
        <begin position="435"/>
        <end position="451"/>
    </location>
</feature>
<dbReference type="Pfam" id="PF07690">
    <property type="entry name" value="MFS_1"/>
    <property type="match status" value="1"/>
</dbReference>
<evidence type="ECO:0000256" key="6">
    <source>
        <dbReference type="ARBA" id="ARBA00023063"/>
    </source>
</evidence>
<feature type="transmembrane region" description="Helical" evidence="8">
    <location>
        <begin position="190"/>
        <end position="209"/>
    </location>
</feature>
<evidence type="ECO:0000313" key="10">
    <source>
        <dbReference type="EMBL" id="KZT30291.1"/>
    </source>
</evidence>
<protein>
    <recommendedName>
        <fullName evidence="8">Nitrate/nitrite transporter</fullName>
    </recommendedName>
</protein>
<evidence type="ECO:0000256" key="7">
    <source>
        <dbReference type="ARBA" id="ARBA00023136"/>
    </source>
</evidence>
<dbReference type="NCBIfam" id="TIGR00886">
    <property type="entry name" value="2A0108"/>
    <property type="match status" value="1"/>
</dbReference>
<keyword evidence="5 8" id="KW-1133">Transmembrane helix</keyword>
<feature type="domain" description="Major facilitator superfamily (MFS) profile" evidence="9">
    <location>
        <begin position="37"/>
        <end position="525"/>
    </location>
</feature>
<feature type="transmembrane region" description="Helical" evidence="8">
    <location>
        <begin position="129"/>
        <end position="148"/>
    </location>
</feature>
<feature type="transmembrane region" description="Helical" evidence="8">
    <location>
        <begin position="409"/>
        <end position="429"/>
    </location>
</feature>
<organism evidence="10 11">
    <name type="scientific">Neolentinus lepideus HHB14362 ss-1</name>
    <dbReference type="NCBI Taxonomy" id="1314782"/>
    <lineage>
        <taxon>Eukaryota</taxon>
        <taxon>Fungi</taxon>
        <taxon>Dikarya</taxon>
        <taxon>Basidiomycota</taxon>
        <taxon>Agaricomycotina</taxon>
        <taxon>Agaricomycetes</taxon>
        <taxon>Gloeophyllales</taxon>
        <taxon>Gloeophyllaceae</taxon>
        <taxon>Neolentinus</taxon>
    </lineage>
</organism>
<sequence>MEGRPAYMGLFKAVVNPVNLKCTTLPILSLNNQYSVNFHLAWLGFFVALINGEGYSLSWFAFSPLIPDAIKSDLHLTAAQVGMFITFWRSVSTLISAIRGNSNVVSLCATLVVRIIIGPLVDQYGPRKIMAAMLVVGAIPSGLAGTISTASGLYVVRFFIGILGGTFVTCQAWTTAFFDKNVVGRANALAGGWGNSGGGFTFIIMIALFNRLVADGLRSHVAWRASFAIVPVPILLFVAVLTLVFGTDHPAGKWSDRNKLPIAHRKLDEEEAAQNDKEMVKKEVNTNVEKVTGPDAHVVVAPVGEESVTSELDIAVNKELTWDLAYRTLVNPLTWLPSLGYLTTFGYELAIDANLANVLFNLYKSPTFGQTKAGYIASAYGLINIVTRPFGGYLGDLIYRRHGVPGKKYLTIFCGIAQGLLSVGLGVYIDGHKHPSLAVVIVLFLLTAAFNEAGNGANFALVPHCNPNSNGLMTGIVGATGNLGGVIFALIFRFQPLPHGKAFWISGIIAIGVNLIISFVPVPTL</sequence>
<evidence type="ECO:0000259" key="9">
    <source>
        <dbReference type="PROSITE" id="PS50850"/>
    </source>
</evidence>
<dbReference type="Gene3D" id="1.20.1250.20">
    <property type="entry name" value="MFS general substrate transporter like domains"/>
    <property type="match status" value="2"/>
</dbReference>
<evidence type="ECO:0000256" key="5">
    <source>
        <dbReference type="ARBA" id="ARBA00022989"/>
    </source>
</evidence>
<dbReference type="InterPro" id="IPR011701">
    <property type="entry name" value="MFS"/>
</dbReference>
<dbReference type="InterPro" id="IPR004737">
    <property type="entry name" value="NO3_transporter_NarK/NarU-like"/>
</dbReference>
<dbReference type="SUPFAM" id="SSF103473">
    <property type="entry name" value="MFS general substrate transporter"/>
    <property type="match status" value="1"/>
</dbReference>
<keyword evidence="8" id="KW-1003">Cell membrane</keyword>
<dbReference type="InterPro" id="IPR036259">
    <property type="entry name" value="MFS_trans_sf"/>
</dbReference>
<reference evidence="10 11" key="1">
    <citation type="journal article" date="2016" name="Mol. Biol. Evol.">
        <title>Comparative Genomics of Early-Diverging Mushroom-Forming Fungi Provides Insights into the Origins of Lignocellulose Decay Capabilities.</title>
        <authorList>
            <person name="Nagy L.G."/>
            <person name="Riley R."/>
            <person name="Tritt A."/>
            <person name="Adam C."/>
            <person name="Daum C."/>
            <person name="Floudas D."/>
            <person name="Sun H."/>
            <person name="Yadav J.S."/>
            <person name="Pangilinan J."/>
            <person name="Larsson K.H."/>
            <person name="Matsuura K."/>
            <person name="Barry K."/>
            <person name="Labutti K."/>
            <person name="Kuo R."/>
            <person name="Ohm R.A."/>
            <person name="Bhattacharya S.S."/>
            <person name="Shirouzu T."/>
            <person name="Yoshinaga Y."/>
            <person name="Martin F.M."/>
            <person name="Grigoriev I.V."/>
            <person name="Hibbett D.S."/>
        </authorList>
    </citation>
    <scope>NUCLEOTIDE SEQUENCE [LARGE SCALE GENOMIC DNA]</scope>
    <source>
        <strain evidence="10 11">HHB14362 ss-1</strain>
    </source>
</reference>
<dbReference type="InParanoid" id="A0A165VW78"/>
<keyword evidence="6 8" id="KW-0534">Nitrate assimilation</keyword>
<feature type="transmembrane region" description="Helical" evidence="8">
    <location>
        <begin position="472"/>
        <end position="491"/>
    </location>
</feature>
<dbReference type="Proteomes" id="UP000076761">
    <property type="component" value="Unassembled WGS sequence"/>
</dbReference>
<keyword evidence="3 8" id="KW-0813">Transport</keyword>
<name>A0A165VW78_9AGAM</name>
<dbReference type="GO" id="GO:0005886">
    <property type="term" value="C:plasma membrane"/>
    <property type="evidence" value="ECO:0007669"/>
    <property type="project" value="UniProtKB-SubCell"/>
</dbReference>
<feature type="transmembrane region" description="Helical" evidence="8">
    <location>
        <begin position="221"/>
        <end position="245"/>
    </location>
</feature>
<dbReference type="GO" id="GO:0015112">
    <property type="term" value="F:nitrate transmembrane transporter activity"/>
    <property type="evidence" value="ECO:0007669"/>
    <property type="project" value="UniProtKB-UniRule"/>
</dbReference>
<keyword evidence="7 8" id="KW-0472">Membrane</keyword>
<dbReference type="EMBL" id="KV425552">
    <property type="protein sequence ID" value="KZT30291.1"/>
    <property type="molecule type" value="Genomic_DNA"/>
</dbReference>
<proteinExistence type="inferred from homology"/>
<feature type="transmembrane region" description="Helical" evidence="8">
    <location>
        <begin position="40"/>
        <end position="62"/>
    </location>
</feature>
<gene>
    <name evidence="10" type="ORF">NEOLEDRAFT_1174587</name>
</gene>
<comment type="similarity">
    <text evidence="2 8">Belongs to the major facilitator superfamily. Nitrate/nitrite porter (TC 2.A.1.8) family.</text>
</comment>
<feature type="transmembrane region" description="Helical" evidence="8">
    <location>
        <begin position="503"/>
        <end position="522"/>
    </location>
</feature>
<dbReference type="OrthoDB" id="434240at2759"/>
<evidence type="ECO:0000256" key="8">
    <source>
        <dbReference type="RuleBase" id="RU366033"/>
    </source>
</evidence>
<feature type="transmembrane region" description="Helical" evidence="8">
    <location>
        <begin position="74"/>
        <end position="98"/>
    </location>
</feature>
<dbReference type="GO" id="GO:0015113">
    <property type="term" value="F:nitrite transmembrane transporter activity"/>
    <property type="evidence" value="ECO:0007669"/>
    <property type="project" value="InterPro"/>
</dbReference>
<evidence type="ECO:0000256" key="1">
    <source>
        <dbReference type="ARBA" id="ARBA00004141"/>
    </source>
</evidence>
<evidence type="ECO:0000256" key="3">
    <source>
        <dbReference type="ARBA" id="ARBA00022448"/>
    </source>
</evidence>
<feature type="transmembrane region" description="Helical" evidence="8">
    <location>
        <begin position="154"/>
        <end position="178"/>
    </location>
</feature>
<keyword evidence="4 8" id="KW-0812">Transmembrane</keyword>
<dbReference type="PANTHER" id="PTHR23515">
    <property type="entry name" value="HIGH-AFFINITY NITRATE TRANSPORTER 2.3"/>
    <property type="match status" value="1"/>
</dbReference>
<keyword evidence="11" id="KW-1185">Reference proteome</keyword>
<dbReference type="InterPro" id="IPR044772">
    <property type="entry name" value="NO3_transporter"/>
</dbReference>
<dbReference type="InterPro" id="IPR020846">
    <property type="entry name" value="MFS_dom"/>
</dbReference>